<feature type="DNA-binding region" description="Homeobox" evidence="6">
    <location>
        <begin position="161"/>
        <end position="220"/>
    </location>
</feature>
<dbReference type="InterPro" id="IPR047152">
    <property type="entry name" value="Caudal_homeobox"/>
</dbReference>
<dbReference type="OrthoDB" id="6159439at2759"/>
<evidence type="ECO:0000256" key="8">
    <source>
        <dbReference type="SAM" id="MobiDB-lite"/>
    </source>
</evidence>
<evidence type="ECO:0000313" key="11">
    <source>
        <dbReference type="Proteomes" id="UP000316079"/>
    </source>
</evidence>
<dbReference type="GO" id="GO:0000981">
    <property type="term" value="F:DNA-binding transcription factor activity, RNA polymerase II-specific"/>
    <property type="evidence" value="ECO:0007669"/>
    <property type="project" value="InterPro"/>
</dbReference>
<dbReference type="AlphaFoldDB" id="A0A553QNJ0"/>
<name>A0A553QNJ0_9TELE</name>
<dbReference type="InterPro" id="IPR000047">
    <property type="entry name" value="HTH_motif"/>
</dbReference>
<evidence type="ECO:0000256" key="5">
    <source>
        <dbReference type="ARBA" id="ARBA00023242"/>
    </source>
</evidence>
<dbReference type="SMART" id="SM00389">
    <property type="entry name" value="HOX"/>
    <property type="match status" value="1"/>
</dbReference>
<feature type="domain" description="Homeobox" evidence="9">
    <location>
        <begin position="159"/>
        <end position="219"/>
    </location>
</feature>
<proteinExistence type="inferred from homology"/>
<dbReference type="InterPro" id="IPR017970">
    <property type="entry name" value="Homeobox_CS"/>
</dbReference>
<evidence type="ECO:0000256" key="3">
    <source>
        <dbReference type="ARBA" id="ARBA00023125"/>
    </source>
</evidence>
<dbReference type="FunFam" id="1.10.10.60:FF:000089">
    <property type="entry name" value="Caudal type homeobox 4"/>
    <property type="match status" value="1"/>
</dbReference>
<feature type="non-terminal residue" evidence="10">
    <location>
        <position position="1"/>
    </location>
</feature>
<feature type="region of interest" description="Disordered" evidence="8">
    <location>
        <begin position="141"/>
        <end position="162"/>
    </location>
</feature>
<dbReference type="PRINTS" id="PR00024">
    <property type="entry name" value="HOMEOBOX"/>
</dbReference>
<dbReference type="PRINTS" id="PR00031">
    <property type="entry name" value="HTHREPRESSR"/>
</dbReference>
<evidence type="ECO:0000256" key="6">
    <source>
        <dbReference type="PROSITE-ProRule" id="PRU00108"/>
    </source>
</evidence>
<dbReference type="Pfam" id="PF00046">
    <property type="entry name" value="Homeodomain"/>
    <property type="match status" value="1"/>
</dbReference>
<dbReference type="PANTHER" id="PTHR24332">
    <property type="entry name" value="HOMEOBOX PROTEIN CDX"/>
    <property type="match status" value="1"/>
</dbReference>
<dbReference type="CDD" id="cd00086">
    <property type="entry name" value="homeodomain"/>
    <property type="match status" value="1"/>
</dbReference>
<dbReference type="GO" id="GO:0009948">
    <property type="term" value="P:anterior/posterior axis specification"/>
    <property type="evidence" value="ECO:0007669"/>
    <property type="project" value="TreeGrafter"/>
</dbReference>
<comment type="similarity">
    <text evidence="2">Belongs to the Caudal homeobox family.</text>
</comment>
<dbReference type="InterPro" id="IPR001356">
    <property type="entry name" value="HD"/>
</dbReference>
<dbReference type="GO" id="GO:0009887">
    <property type="term" value="P:animal organ morphogenesis"/>
    <property type="evidence" value="ECO:0007669"/>
    <property type="project" value="TreeGrafter"/>
</dbReference>
<dbReference type="GO" id="GO:0030154">
    <property type="term" value="P:cell differentiation"/>
    <property type="evidence" value="ECO:0007669"/>
    <property type="project" value="TreeGrafter"/>
</dbReference>
<sequence>SPQRRWVSRPGLTSAQGKHTAPGTVKFSNRLNPEKETWKMSVSFMLDPAMYGNPPRHLSLSGYPSAPYPDYSAYHPGPALGNEAHHAGSSWSPGFVSREDWPPLYGPGSEVHTIPPVDPGMLNGAPGALLDREETQEWMRRPAPPALPAPPSNPGGKTRTKDKYRVVYSDLQRLELEKEFHFSRYITIRRKAELAVSLNLSERQVKIWFQNRRAKERKISKKRLQQIQQSTEHSHTPTGMVSSSENGPISIKEEY</sequence>
<feature type="compositionally biased region" description="Polar residues" evidence="8">
    <location>
        <begin position="225"/>
        <end position="247"/>
    </location>
</feature>
<feature type="compositionally biased region" description="Pro residues" evidence="8">
    <location>
        <begin position="142"/>
        <end position="153"/>
    </location>
</feature>
<dbReference type="Gene3D" id="1.10.10.60">
    <property type="entry name" value="Homeodomain-like"/>
    <property type="match status" value="1"/>
</dbReference>
<comment type="caution">
    <text evidence="10">The sequence shown here is derived from an EMBL/GenBank/DDBJ whole genome shotgun (WGS) entry which is preliminary data.</text>
</comment>
<evidence type="ECO:0000313" key="10">
    <source>
        <dbReference type="EMBL" id="TRY91326.1"/>
    </source>
</evidence>
<comment type="subcellular location">
    <subcellularLocation>
        <location evidence="1 6 7">Nucleus</location>
    </subcellularLocation>
</comment>
<evidence type="ECO:0000259" key="9">
    <source>
        <dbReference type="PROSITE" id="PS50071"/>
    </source>
</evidence>
<organism evidence="10 11">
    <name type="scientific">Danionella cerebrum</name>
    <dbReference type="NCBI Taxonomy" id="2873325"/>
    <lineage>
        <taxon>Eukaryota</taxon>
        <taxon>Metazoa</taxon>
        <taxon>Chordata</taxon>
        <taxon>Craniata</taxon>
        <taxon>Vertebrata</taxon>
        <taxon>Euteleostomi</taxon>
        <taxon>Actinopterygii</taxon>
        <taxon>Neopterygii</taxon>
        <taxon>Teleostei</taxon>
        <taxon>Ostariophysi</taxon>
        <taxon>Cypriniformes</taxon>
        <taxon>Danionidae</taxon>
        <taxon>Danioninae</taxon>
        <taxon>Danionella</taxon>
    </lineage>
</organism>
<keyword evidence="3 6" id="KW-0238">DNA-binding</keyword>
<dbReference type="GO" id="GO:0005634">
    <property type="term" value="C:nucleus"/>
    <property type="evidence" value="ECO:0007669"/>
    <property type="project" value="UniProtKB-SubCell"/>
</dbReference>
<keyword evidence="5 6" id="KW-0539">Nucleus</keyword>
<keyword evidence="11" id="KW-1185">Reference proteome</keyword>
<reference evidence="10 11" key="1">
    <citation type="journal article" date="2019" name="Sci. Data">
        <title>Hybrid genome assembly and annotation of Danionella translucida.</title>
        <authorList>
            <person name="Kadobianskyi M."/>
            <person name="Schulze L."/>
            <person name="Schuelke M."/>
            <person name="Judkewitz B."/>
        </authorList>
    </citation>
    <scope>NUCLEOTIDE SEQUENCE [LARGE SCALE GENOMIC DNA]</scope>
    <source>
        <strain evidence="10 11">Bolton</strain>
    </source>
</reference>
<evidence type="ECO:0000256" key="7">
    <source>
        <dbReference type="RuleBase" id="RU000682"/>
    </source>
</evidence>
<dbReference type="InterPro" id="IPR009057">
    <property type="entry name" value="Homeodomain-like_sf"/>
</dbReference>
<keyword evidence="4 6" id="KW-0371">Homeobox</keyword>
<dbReference type="PROSITE" id="PS00027">
    <property type="entry name" value="HOMEOBOX_1"/>
    <property type="match status" value="1"/>
</dbReference>
<feature type="region of interest" description="Disordered" evidence="8">
    <location>
        <begin position="1"/>
        <end position="28"/>
    </location>
</feature>
<gene>
    <name evidence="10" type="ORF">DNTS_030136</name>
</gene>
<dbReference type="EMBL" id="SRMA01025756">
    <property type="protein sequence ID" value="TRY91326.1"/>
    <property type="molecule type" value="Genomic_DNA"/>
</dbReference>
<evidence type="ECO:0000256" key="1">
    <source>
        <dbReference type="ARBA" id="ARBA00004123"/>
    </source>
</evidence>
<dbReference type="GO" id="GO:0000977">
    <property type="term" value="F:RNA polymerase II transcription regulatory region sequence-specific DNA binding"/>
    <property type="evidence" value="ECO:0007669"/>
    <property type="project" value="TreeGrafter"/>
</dbReference>
<protein>
    <recommendedName>
        <fullName evidence="9">Homeobox domain-containing protein</fullName>
    </recommendedName>
</protein>
<feature type="region of interest" description="Disordered" evidence="8">
    <location>
        <begin position="219"/>
        <end position="255"/>
    </location>
</feature>
<dbReference type="SUPFAM" id="SSF46689">
    <property type="entry name" value="Homeodomain-like"/>
    <property type="match status" value="1"/>
</dbReference>
<dbReference type="InterPro" id="IPR020479">
    <property type="entry name" value="HD_metazoa"/>
</dbReference>
<dbReference type="PANTHER" id="PTHR24332:SF16">
    <property type="entry name" value="HOMEOBOX PROTEIN CDX-1"/>
    <property type="match status" value="1"/>
</dbReference>
<evidence type="ECO:0000256" key="4">
    <source>
        <dbReference type="ARBA" id="ARBA00023155"/>
    </source>
</evidence>
<accession>A0A553QNJ0</accession>
<evidence type="ECO:0000256" key="2">
    <source>
        <dbReference type="ARBA" id="ARBA00010341"/>
    </source>
</evidence>
<dbReference type="PROSITE" id="PS50071">
    <property type="entry name" value="HOMEOBOX_2"/>
    <property type="match status" value="1"/>
</dbReference>
<dbReference type="Proteomes" id="UP000316079">
    <property type="component" value="Unassembled WGS sequence"/>
</dbReference>